<dbReference type="PANTHER" id="PTHR21319">
    <property type="entry name" value="RING FINGER AND CHY ZINC FINGER DOMAIN-CONTAINING PROTEIN 1"/>
    <property type="match status" value="1"/>
</dbReference>
<dbReference type="PROSITE" id="PS51266">
    <property type="entry name" value="ZF_CHY"/>
    <property type="match status" value="1"/>
</dbReference>
<keyword evidence="9" id="KW-1185">Reference proteome</keyword>
<name>A0AAD4XWE1_9MAGN</name>
<dbReference type="Gene3D" id="1.20.120.520">
    <property type="entry name" value="nmb1532 protein domain like"/>
    <property type="match status" value="3"/>
</dbReference>
<keyword evidence="1" id="KW-0479">Metal-binding</keyword>
<dbReference type="EMBL" id="JAJJMB010002020">
    <property type="protein sequence ID" value="KAI3954023.1"/>
    <property type="molecule type" value="Genomic_DNA"/>
</dbReference>
<dbReference type="InterPro" id="IPR037275">
    <property type="entry name" value="Znf_CTCHY_sf"/>
</dbReference>
<dbReference type="PROSITE" id="PS51270">
    <property type="entry name" value="ZF_CTCHY"/>
    <property type="match status" value="1"/>
</dbReference>
<dbReference type="InterPro" id="IPR017921">
    <property type="entry name" value="Znf_CTCHY"/>
</dbReference>
<keyword evidence="2 4" id="KW-0863">Zinc-finger</keyword>
<dbReference type="SMART" id="SM00184">
    <property type="entry name" value="RING"/>
    <property type="match status" value="1"/>
</dbReference>
<dbReference type="SUPFAM" id="SSF57850">
    <property type="entry name" value="RING/U-box"/>
    <property type="match status" value="1"/>
</dbReference>
<dbReference type="Pfam" id="PF13639">
    <property type="entry name" value="zf-RING_2"/>
    <property type="match status" value="1"/>
</dbReference>
<dbReference type="GO" id="GO:0016567">
    <property type="term" value="P:protein ubiquitination"/>
    <property type="evidence" value="ECO:0007669"/>
    <property type="project" value="TreeGrafter"/>
</dbReference>
<dbReference type="InterPro" id="IPR001841">
    <property type="entry name" value="Znf_RING"/>
</dbReference>
<feature type="domain" description="CHY-type" evidence="6">
    <location>
        <begin position="1020"/>
        <end position="1090"/>
    </location>
</feature>
<dbReference type="GO" id="GO:0006879">
    <property type="term" value="P:intracellular iron ion homeostasis"/>
    <property type="evidence" value="ECO:0007669"/>
    <property type="project" value="UniProtKB-ARBA"/>
</dbReference>
<dbReference type="CDD" id="cd12108">
    <property type="entry name" value="Hr-like"/>
    <property type="match status" value="2"/>
</dbReference>
<evidence type="ECO:0000256" key="1">
    <source>
        <dbReference type="ARBA" id="ARBA00022723"/>
    </source>
</evidence>
<evidence type="ECO:0000256" key="3">
    <source>
        <dbReference type="ARBA" id="ARBA00022833"/>
    </source>
</evidence>
<dbReference type="InterPro" id="IPR008913">
    <property type="entry name" value="Znf_CHY"/>
</dbReference>
<dbReference type="SUPFAM" id="SSF161245">
    <property type="entry name" value="Zinc hairpin stack"/>
    <property type="match status" value="1"/>
</dbReference>
<dbReference type="CDD" id="cd16464">
    <property type="entry name" value="RING-H2_Pirh2-like"/>
    <property type="match status" value="1"/>
</dbReference>
<protein>
    <submittedName>
        <fullName evidence="8">Uncharacterized protein</fullName>
    </submittedName>
</protein>
<dbReference type="GO" id="GO:0008270">
    <property type="term" value="F:zinc ion binding"/>
    <property type="evidence" value="ECO:0007669"/>
    <property type="project" value="UniProtKB-KW"/>
</dbReference>
<dbReference type="GO" id="GO:0061630">
    <property type="term" value="F:ubiquitin protein ligase activity"/>
    <property type="evidence" value="ECO:0007669"/>
    <property type="project" value="TreeGrafter"/>
</dbReference>
<dbReference type="Pfam" id="PF05495">
    <property type="entry name" value="zf-CHY"/>
    <property type="match status" value="1"/>
</dbReference>
<evidence type="ECO:0000259" key="6">
    <source>
        <dbReference type="PROSITE" id="PS51266"/>
    </source>
</evidence>
<dbReference type="Proteomes" id="UP001202328">
    <property type="component" value="Unassembled WGS sequence"/>
</dbReference>
<dbReference type="InterPro" id="IPR013083">
    <property type="entry name" value="Znf_RING/FYVE/PHD"/>
</dbReference>
<sequence length="1263" mass="145307">MEQNGEFLGFGGCYWWWCGGGDDEFSSEECPLLDMVVVGGSNNGTIGSVRVIDAPILMFLSFHKAFRAELEELHQITLSFLEINGFPGRDLILDLLYRFRYLQVVYNYLSAAENEVIFKALDECVKNIEHRTIDDLFESVFWWFSSLLEADGKFSLPFQELVNRVYSLQSSICQHMLQEEEQVFPLLIQFSLEEQASLVRQFIYSVPIMLLEDMLPWMASYLPKTEHDDFALCIKTVIPKENLLQKVLISWLVKKRQPTSKAFSIHESGNWVLSSNGPLCLKEYFPKAYLSGKSLSGKICSGIKSDRTEDTAKRHPVDVLHVWHGVISRDLNKILEELQDTIGSETYSHLSSICSGLKFFLDVLIFYSAAMDKVFFSVLNELVDESSSFSYGRFPDDSQIEGLFQALQIFSSQNFTSSSSHLEKLRSQLVSFIEGVSAHFAFQESEVFPLIRKHCDYEMQQSLLYKSLQVMPLGLLKCVISWLSTHLTEDESNAVTCSMTLAGSVSDISFASLLNEWVRIEYSGKATIEKFRQELHYMFNSMRAFFVEDLEVHQLQKSHSGQEKLDFTAATEKIAGDNTLYSSEMNLQILLPEALRNIPPYSIVVLQNNDADSNLTQEFKPIDFFFLFHKALKSDIEYLIVVSGKMDLNLKFLKEFLQRFHLFRFLYKIHCDSEDEIVFPAVEAMAKLENINFSYSIDHKLEKELLSNVTDILYEMCELHVSFPAETPSFLDGTPQQRILYYRSMCTKLHDMCKTVRVALEKHVYHDEIQVWSSFLEFFSYEEQEKIIGRILGRTRAENLQVILSWLMMSLSPGDQHGILSILFKATKNTMFTEWLAEWWDGIDKSGITATEEEFNGFPLRAEDPLEIVATYLSSETYNDLEGMNLPGRVSIFRERGCNGVNARLSTKDKAKPFNRKLQKFQGREFNGSRNEDEKRFQGVIFVKDQVEKPAKVPLEDETLGHDQKQLLNMSHEDSGLEIRRISHDITRSLASSQQMHHEEVARGSNNGEIPGHYPSYQNEEKITFGCKHYKRYCKLFASCCNQFFTCIHCHDESVLDHTMDRESTTEMMCMKCMKVQPIGPACSNISCDEFSMAKYFCGICKLYDDDREIYHCPFCNICRVGKGLGVDYCHCMNCNTCLSASFSSHICREKSFESNCPICQEYIFTSRSPMRALACGHLMHAKCFKEYTCTQYTCPICSKSLGNMKVYFKMIDDLLAEEILPEEYSKMTQDIMCHDCEKKGVAPFHWLHHKCTHCASYNTRLL</sequence>
<evidence type="ECO:0000313" key="8">
    <source>
        <dbReference type="EMBL" id="KAI3954023.1"/>
    </source>
</evidence>
<dbReference type="PANTHER" id="PTHR21319:SF39">
    <property type="entry name" value="ZINC FINGER PROTEIN"/>
    <property type="match status" value="1"/>
</dbReference>
<comment type="caution">
    <text evidence="8">The sequence shown here is derived from an EMBL/GenBank/DDBJ whole genome shotgun (WGS) entry which is preliminary data.</text>
</comment>
<dbReference type="Gene3D" id="2.20.28.10">
    <property type="match status" value="1"/>
</dbReference>
<dbReference type="GO" id="GO:0005634">
    <property type="term" value="C:nucleus"/>
    <property type="evidence" value="ECO:0007669"/>
    <property type="project" value="TreeGrafter"/>
</dbReference>
<accession>A0AAD4XWE1</accession>
<dbReference type="InterPro" id="IPR037274">
    <property type="entry name" value="Znf_CHY_sf"/>
</dbReference>
<dbReference type="Pfam" id="PF14599">
    <property type="entry name" value="zinc_ribbon_6"/>
    <property type="match status" value="1"/>
</dbReference>
<dbReference type="PROSITE" id="PS50089">
    <property type="entry name" value="ZF_RING_2"/>
    <property type="match status" value="1"/>
</dbReference>
<evidence type="ECO:0000256" key="2">
    <source>
        <dbReference type="ARBA" id="ARBA00022771"/>
    </source>
</evidence>
<proteinExistence type="predicted"/>
<dbReference type="GO" id="GO:0006511">
    <property type="term" value="P:ubiquitin-dependent protein catabolic process"/>
    <property type="evidence" value="ECO:0007669"/>
    <property type="project" value="TreeGrafter"/>
</dbReference>
<dbReference type="Gene3D" id="3.30.40.10">
    <property type="entry name" value="Zinc/RING finger domain, C3HC4 (zinc finger)"/>
    <property type="match status" value="1"/>
</dbReference>
<keyword evidence="3" id="KW-0862">Zinc</keyword>
<gene>
    <name evidence="8" type="ORF">MKW98_017847</name>
</gene>
<reference evidence="8" key="1">
    <citation type="submission" date="2022-04" db="EMBL/GenBank/DDBJ databases">
        <title>A functionally conserved STORR gene fusion in Papaver species that diverged 16.8 million years ago.</title>
        <authorList>
            <person name="Catania T."/>
        </authorList>
    </citation>
    <scope>NUCLEOTIDE SEQUENCE</scope>
    <source>
        <strain evidence="8">S-188037</strain>
    </source>
</reference>
<evidence type="ECO:0000259" key="5">
    <source>
        <dbReference type="PROSITE" id="PS50089"/>
    </source>
</evidence>
<dbReference type="FunFam" id="3.30.40.10:FF:000208">
    <property type="entry name" value="Zinc finger protein-related isoform 1"/>
    <property type="match status" value="1"/>
</dbReference>
<evidence type="ECO:0000256" key="4">
    <source>
        <dbReference type="PROSITE-ProRule" id="PRU00601"/>
    </source>
</evidence>
<evidence type="ECO:0000313" key="9">
    <source>
        <dbReference type="Proteomes" id="UP001202328"/>
    </source>
</evidence>
<dbReference type="InterPro" id="IPR039512">
    <property type="entry name" value="RCHY1_zinc-ribbon"/>
</dbReference>
<feature type="domain" description="CTCHY-type" evidence="7">
    <location>
        <begin position="1093"/>
        <end position="1156"/>
    </location>
</feature>
<evidence type="ECO:0000259" key="7">
    <source>
        <dbReference type="PROSITE" id="PS51270"/>
    </source>
</evidence>
<dbReference type="AlphaFoldDB" id="A0AAD4XWE1"/>
<feature type="domain" description="RING-type" evidence="5">
    <location>
        <begin position="1157"/>
        <end position="1199"/>
    </location>
</feature>
<organism evidence="8 9">
    <name type="scientific">Papaver atlanticum</name>
    <dbReference type="NCBI Taxonomy" id="357466"/>
    <lineage>
        <taxon>Eukaryota</taxon>
        <taxon>Viridiplantae</taxon>
        <taxon>Streptophyta</taxon>
        <taxon>Embryophyta</taxon>
        <taxon>Tracheophyta</taxon>
        <taxon>Spermatophyta</taxon>
        <taxon>Magnoliopsida</taxon>
        <taxon>Ranunculales</taxon>
        <taxon>Papaveraceae</taxon>
        <taxon>Papaveroideae</taxon>
        <taxon>Papaver</taxon>
    </lineage>
</organism>
<dbReference type="SUPFAM" id="SSF161219">
    <property type="entry name" value="CHY zinc finger-like"/>
    <property type="match status" value="1"/>
</dbReference>